<dbReference type="InterPro" id="IPR001199">
    <property type="entry name" value="Cyt_B5-like_heme/steroid-bd"/>
</dbReference>
<feature type="non-terminal residue" evidence="7">
    <location>
        <position position="1"/>
    </location>
</feature>
<evidence type="ECO:0000259" key="6">
    <source>
        <dbReference type="PROSITE" id="PS50255"/>
    </source>
</evidence>
<dbReference type="InterPro" id="IPR018506">
    <property type="entry name" value="Cyt_B5_heme-BS"/>
</dbReference>
<dbReference type="Gene3D" id="3.10.120.10">
    <property type="entry name" value="Cytochrome b5-like heme/steroid binding domain"/>
    <property type="match status" value="1"/>
</dbReference>
<dbReference type="PANTHER" id="PTHR19359">
    <property type="entry name" value="CYTOCHROME B5"/>
    <property type="match status" value="1"/>
</dbReference>
<feature type="transmembrane region" description="Helical" evidence="5">
    <location>
        <begin position="154"/>
        <end position="179"/>
    </location>
</feature>
<dbReference type="EMBL" id="CAMXCT010001536">
    <property type="protein sequence ID" value="CAI3990980.1"/>
    <property type="molecule type" value="Genomic_DNA"/>
</dbReference>
<dbReference type="Proteomes" id="UP001152797">
    <property type="component" value="Unassembled WGS sequence"/>
</dbReference>
<dbReference type="Pfam" id="PF00173">
    <property type="entry name" value="Cyt-b5"/>
    <property type="match status" value="1"/>
</dbReference>
<keyword evidence="5" id="KW-0472">Membrane</keyword>
<dbReference type="PROSITE" id="PS50255">
    <property type="entry name" value="CYTOCHROME_B5_2"/>
    <property type="match status" value="1"/>
</dbReference>
<gene>
    <name evidence="7" type="ORF">C1SCF055_LOCUS17926</name>
</gene>
<comment type="caution">
    <text evidence="7">The sequence shown here is derived from an EMBL/GenBank/DDBJ whole genome shotgun (WGS) entry which is preliminary data.</text>
</comment>
<keyword evidence="2 5" id="KW-0479">Metal-binding</keyword>
<dbReference type="EMBL" id="CAMXCT030001536">
    <property type="protein sequence ID" value="CAL4778292.1"/>
    <property type="molecule type" value="Genomic_DNA"/>
</dbReference>
<reference evidence="7" key="1">
    <citation type="submission" date="2022-10" db="EMBL/GenBank/DDBJ databases">
        <authorList>
            <person name="Chen Y."/>
            <person name="Dougan E. K."/>
            <person name="Chan C."/>
            <person name="Rhodes N."/>
            <person name="Thang M."/>
        </authorList>
    </citation>
    <scope>NUCLEOTIDE SEQUENCE</scope>
</reference>
<evidence type="ECO:0000256" key="2">
    <source>
        <dbReference type="ARBA" id="ARBA00022723"/>
    </source>
</evidence>
<reference evidence="8 9" key="2">
    <citation type="submission" date="2024-05" db="EMBL/GenBank/DDBJ databases">
        <authorList>
            <person name="Chen Y."/>
            <person name="Shah S."/>
            <person name="Dougan E. K."/>
            <person name="Thang M."/>
            <person name="Chan C."/>
        </authorList>
    </citation>
    <scope>NUCLEOTIDE SEQUENCE [LARGE SCALE GENOMIC DNA]</scope>
</reference>
<dbReference type="PRINTS" id="PR00363">
    <property type="entry name" value="CYTOCHROMEB5"/>
</dbReference>
<evidence type="ECO:0000313" key="7">
    <source>
        <dbReference type="EMBL" id="CAI3990980.1"/>
    </source>
</evidence>
<feature type="transmembrane region" description="Helical" evidence="5">
    <location>
        <begin position="217"/>
        <end position="237"/>
    </location>
</feature>
<dbReference type="OrthoDB" id="260091at2759"/>
<keyword evidence="9" id="KW-1185">Reference proteome</keyword>
<keyword evidence="5" id="KW-0812">Transmembrane</keyword>
<evidence type="ECO:0000256" key="3">
    <source>
        <dbReference type="ARBA" id="ARBA00023004"/>
    </source>
</evidence>
<evidence type="ECO:0000313" key="8">
    <source>
        <dbReference type="EMBL" id="CAL4778292.1"/>
    </source>
</evidence>
<accession>A0A9P1FY54</accession>
<organism evidence="7">
    <name type="scientific">Cladocopium goreaui</name>
    <dbReference type="NCBI Taxonomy" id="2562237"/>
    <lineage>
        <taxon>Eukaryota</taxon>
        <taxon>Sar</taxon>
        <taxon>Alveolata</taxon>
        <taxon>Dinophyceae</taxon>
        <taxon>Suessiales</taxon>
        <taxon>Symbiodiniaceae</taxon>
        <taxon>Cladocopium</taxon>
    </lineage>
</organism>
<keyword evidence="5" id="KW-1133">Transmembrane helix</keyword>
<dbReference type="PROSITE" id="PS00191">
    <property type="entry name" value="CYTOCHROME_B5_1"/>
    <property type="match status" value="1"/>
</dbReference>
<proteinExistence type="inferred from homology"/>
<dbReference type="EMBL" id="CAMXCT020001536">
    <property type="protein sequence ID" value="CAL1144355.1"/>
    <property type="molecule type" value="Genomic_DNA"/>
</dbReference>
<sequence>MMPDLSLPLGRQDPYFSDDETTRFVFYWCLLWVTLHYLAWPLWQRRRVLGLICSPTPVERYRRRLCRSQVYCSLAVLGGLRLLLGCRWSAQDLLYAYSDEHQVLFSMAIAHWLVSVWEDLQNWHLWHGLDGLEVGETRTFLRGGLSAKDTQHHLVAAVAFACALRMRVCTGLAAFGLIFELPVLYMNHREFIVYAEQPVEWFQDIRQVELFWSTLILWWRLARGVPTMVYIYSLIFWSEDLARLSNKVLNWALASTYLGAWQKKDLEVASSLDPWGALGTDNDRGAAATEFEEKFRELLKPDDEVQLAEKEKKAEESSIAQDIPEVVKEPLMQVPPEMFAKAQGEEGQLWLEIDNVAYDLTEFLGKHPGGDSILRKFAGKDASKAFHKAKHSMQAKMQMQMYCLGPMMK</sequence>
<dbReference type="GO" id="GO:0046872">
    <property type="term" value="F:metal ion binding"/>
    <property type="evidence" value="ECO:0007669"/>
    <property type="project" value="UniProtKB-UniRule"/>
</dbReference>
<feature type="domain" description="Cytochrome b5 heme-binding" evidence="6">
    <location>
        <begin position="331"/>
        <end position="408"/>
    </location>
</feature>
<keyword evidence="3 5" id="KW-0408">Iron</keyword>
<evidence type="ECO:0000256" key="1">
    <source>
        <dbReference type="ARBA" id="ARBA00022617"/>
    </source>
</evidence>
<dbReference type="SMART" id="SM01117">
    <property type="entry name" value="Cyt-b5"/>
    <property type="match status" value="1"/>
</dbReference>
<evidence type="ECO:0000313" key="9">
    <source>
        <dbReference type="Proteomes" id="UP001152797"/>
    </source>
</evidence>
<comment type="similarity">
    <text evidence="4 5">Belongs to the cytochrome b5 family.</text>
</comment>
<evidence type="ECO:0000256" key="4">
    <source>
        <dbReference type="ARBA" id="ARBA00038168"/>
    </source>
</evidence>
<evidence type="ECO:0000256" key="5">
    <source>
        <dbReference type="RuleBase" id="RU362121"/>
    </source>
</evidence>
<name>A0A9P1FY54_9DINO</name>
<dbReference type="AlphaFoldDB" id="A0A9P1FY54"/>
<comment type="caution">
    <text evidence="5">Lacks conserved residue(s) required for the propagation of feature annotation.</text>
</comment>
<dbReference type="GO" id="GO:0016020">
    <property type="term" value="C:membrane"/>
    <property type="evidence" value="ECO:0007669"/>
    <property type="project" value="TreeGrafter"/>
</dbReference>
<dbReference type="InterPro" id="IPR036400">
    <property type="entry name" value="Cyt_B5-like_heme/steroid_sf"/>
</dbReference>
<dbReference type="InterPro" id="IPR050668">
    <property type="entry name" value="Cytochrome_b5"/>
</dbReference>
<dbReference type="GO" id="GO:0020037">
    <property type="term" value="F:heme binding"/>
    <property type="evidence" value="ECO:0007669"/>
    <property type="project" value="UniProtKB-UniRule"/>
</dbReference>
<keyword evidence="1 5" id="KW-0349">Heme</keyword>
<dbReference type="SUPFAM" id="SSF55856">
    <property type="entry name" value="Cytochrome b5-like heme/steroid binding domain"/>
    <property type="match status" value="1"/>
</dbReference>
<feature type="transmembrane region" description="Helical" evidence="5">
    <location>
        <begin position="24"/>
        <end position="43"/>
    </location>
</feature>
<protein>
    <submittedName>
        <fullName evidence="8">Cytochrome B5 isoform C (AtCb5-C)</fullName>
    </submittedName>
</protein>